<feature type="chain" id="PRO_5029613397" evidence="1">
    <location>
        <begin position="26"/>
        <end position="98"/>
    </location>
</feature>
<comment type="caution">
    <text evidence="2">The sequence shown here is derived from an EMBL/GenBank/DDBJ whole genome shotgun (WGS) entry which is preliminary data.</text>
</comment>
<evidence type="ECO:0000256" key="1">
    <source>
        <dbReference type="SAM" id="SignalP"/>
    </source>
</evidence>
<evidence type="ECO:0000313" key="3">
    <source>
        <dbReference type="Proteomes" id="UP000593573"/>
    </source>
</evidence>
<feature type="signal peptide" evidence="1">
    <location>
        <begin position="1"/>
        <end position="25"/>
    </location>
</feature>
<keyword evidence="3" id="KW-1185">Reference proteome</keyword>
<sequence length="98" mass="10904">MREFSSYSCVLLLVVLALSAGSCYGFGTFGFDIHHRYSDPVKQILAVDELPAKGSPEFYSAMVHRDKIIKGRRLATANDQTPVTFLDGNETYRLDDLG</sequence>
<feature type="non-terminal residue" evidence="2">
    <location>
        <position position="98"/>
    </location>
</feature>
<proteinExistence type="predicted"/>
<dbReference type="AlphaFoldDB" id="A0A7J8UT44"/>
<dbReference type="Proteomes" id="UP000593573">
    <property type="component" value="Unassembled WGS sequence"/>
</dbReference>
<keyword evidence="1" id="KW-0732">Signal</keyword>
<evidence type="ECO:0000313" key="2">
    <source>
        <dbReference type="EMBL" id="MBA0653404.1"/>
    </source>
</evidence>
<dbReference type="PROSITE" id="PS51257">
    <property type="entry name" value="PROKAR_LIPOPROTEIN"/>
    <property type="match status" value="1"/>
</dbReference>
<dbReference type="OrthoDB" id="984664at2759"/>
<name>A0A7J8UT44_9ROSI</name>
<gene>
    <name evidence="2" type="ORF">Goklo_020583</name>
</gene>
<organism evidence="2 3">
    <name type="scientific">Gossypium klotzschianum</name>
    <dbReference type="NCBI Taxonomy" id="34286"/>
    <lineage>
        <taxon>Eukaryota</taxon>
        <taxon>Viridiplantae</taxon>
        <taxon>Streptophyta</taxon>
        <taxon>Embryophyta</taxon>
        <taxon>Tracheophyta</taxon>
        <taxon>Spermatophyta</taxon>
        <taxon>Magnoliopsida</taxon>
        <taxon>eudicotyledons</taxon>
        <taxon>Gunneridae</taxon>
        <taxon>Pentapetalae</taxon>
        <taxon>rosids</taxon>
        <taxon>malvids</taxon>
        <taxon>Malvales</taxon>
        <taxon>Malvaceae</taxon>
        <taxon>Malvoideae</taxon>
        <taxon>Gossypium</taxon>
    </lineage>
</organism>
<accession>A0A7J8UT44</accession>
<reference evidence="2 3" key="1">
    <citation type="journal article" date="2019" name="Genome Biol. Evol.">
        <title>Insights into the evolution of the New World diploid cottons (Gossypium, subgenus Houzingenia) based on genome sequencing.</title>
        <authorList>
            <person name="Grover C.E."/>
            <person name="Arick M.A. 2nd"/>
            <person name="Thrash A."/>
            <person name="Conover J.L."/>
            <person name="Sanders W.S."/>
            <person name="Peterson D.G."/>
            <person name="Frelichowski J.E."/>
            <person name="Scheffler J.A."/>
            <person name="Scheffler B.E."/>
            <person name="Wendel J.F."/>
        </authorList>
    </citation>
    <scope>NUCLEOTIDE SEQUENCE [LARGE SCALE GENOMIC DNA]</scope>
    <source>
        <strain evidence="2">57</strain>
        <tissue evidence="2">Leaf</tissue>
    </source>
</reference>
<dbReference type="EMBL" id="JABFAB010000007">
    <property type="protein sequence ID" value="MBA0653404.1"/>
    <property type="molecule type" value="Genomic_DNA"/>
</dbReference>
<protein>
    <submittedName>
        <fullName evidence="2">Uncharacterized protein</fullName>
    </submittedName>
</protein>